<reference evidence="2 3" key="1">
    <citation type="submission" date="2024-08" db="EMBL/GenBank/DDBJ databases">
        <title>Whole-genome sequencing of halo(alkali)philic microorganisms from hypersaline lakes.</title>
        <authorList>
            <person name="Sorokin D.Y."/>
            <person name="Merkel A.Y."/>
            <person name="Messina E."/>
            <person name="Yakimov M."/>
        </authorList>
    </citation>
    <scope>NUCLEOTIDE SEQUENCE [LARGE SCALE GENOMIC DNA]</scope>
    <source>
        <strain evidence="2 3">AB-hyl4</strain>
    </source>
</reference>
<keyword evidence="1" id="KW-0472">Membrane</keyword>
<evidence type="ECO:0000313" key="2">
    <source>
        <dbReference type="EMBL" id="MFA9477839.1"/>
    </source>
</evidence>
<evidence type="ECO:0000313" key="3">
    <source>
        <dbReference type="Proteomes" id="UP001575105"/>
    </source>
</evidence>
<accession>A0ABV4U4V3</accession>
<dbReference type="Proteomes" id="UP001575105">
    <property type="component" value="Unassembled WGS sequence"/>
</dbReference>
<name>A0ABV4U4V3_9BACT</name>
<dbReference type="RefSeq" id="WP_425344764.1">
    <property type="nucleotide sequence ID" value="NZ_JBGUBD010000003.1"/>
</dbReference>
<keyword evidence="1" id="KW-1133">Transmembrane helix</keyword>
<comment type="caution">
    <text evidence="2">The sequence shown here is derived from an EMBL/GenBank/DDBJ whole genome shotgun (WGS) entry which is preliminary data.</text>
</comment>
<feature type="transmembrane region" description="Helical" evidence="1">
    <location>
        <begin position="34"/>
        <end position="53"/>
    </location>
</feature>
<keyword evidence="3" id="KW-1185">Reference proteome</keyword>
<dbReference type="EMBL" id="JBGUBD010000003">
    <property type="protein sequence ID" value="MFA9477839.1"/>
    <property type="molecule type" value="Genomic_DNA"/>
</dbReference>
<sequence>MKHQITIVILGTLLLLAAVVLPFAGLERFAGDHWPMIAAMALAAVGAGGHVYVWRPSVLEDYAKLASLAFFVLMLLGVLGLLSEMDASAAGLQASVPMPGWLGGY</sequence>
<gene>
    <name evidence="2" type="ORF">ACERK3_05965</name>
</gene>
<proteinExistence type="predicted"/>
<keyword evidence="1" id="KW-0812">Transmembrane</keyword>
<protein>
    <submittedName>
        <fullName evidence="2">Uncharacterized protein</fullName>
    </submittedName>
</protein>
<organism evidence="2 3">
    <name type="scientific">Natronomicrosphaera hydrolytica</name>
    <dbReference type="NCBI Taxonomy" id="3242702"/>
    <lineage>
        <taxon>Bacteria</taxon>
        <taxon>Pseudomonadati</taxon>
        <taxon>Planctomycetota</taxon>
        <taxon>Phycisphaerae</taxon>
        <taxon>Phycisphaerales</taxon>
        <taxon>Phycisphaeraceae</taxon>
        <taxon>Natronomicrosphaera</taxon>
    </lineage>
</organism>
<evidence type="ECO:0000256" key="1">
    <source>
        <dbReference type="SAM" id="Phobius"/>
    </source>
</evidence>
<feature type="transmembrane region" description="Helical" evidence="1">
    <location>
        <begin position="65"/>
        <end position="82"/>
    </location>
</feature>